<evidence type="ECO:0000256" key="13">
    <source>
        <dbReference type="RuleBase" id="RU364091"/>
    </source>
</evidence>
<evidence type="ECO:0000256" key="10">
    <source>
        <dbReference type="ARBA" id="ARBA00023136"/>
    </source>
</evidence>
<dbReference type="GO" id="GO:0005886">
    <property type="term" value="C:plasma membrane"/>
    <property type="evidence" value="ECO:0007669"/>
    <property type="project" value="UniProtKB-SubCell"/>
</dbReference>
<proteinExistence type="inferred from homology"/>
<evidence type="ECO:0000256" key="7">
    <source>
        <dbReference type="ARBA" id="ARBA00022795"/>
    </source>
</evidence>
<dbReference type="RefSeq" id="WP_127766642.1">
    <property type="nucleotide sequence ID" value="NZ_SADE01000003.1"/>
</dbReference>
<keyword evidence="15" id="KW-0966">Cell projection</keyword>
<feature type="transmembrane region" description="Helical" evidence="13">
    <location>
        <begin position="34"/>
        <end position="55"/>
    </location>
</feature>
<dbReference type="GO" id="GO:0044780">
    <property type="term" value="P:bacterial-type flagellum assembly"/>
    <property type="evidence" value="ECO:0007669"/>
    <property type="project" value="InterPro"/>
</dbReference>
<evidence type="ECO:0000256" key="14">
    <source>
        <dbReference type="SAM" id="MobiDB-lite"/>
    </source>
</evidence>
<evidence type="ECO:0000256" key="12">
    <source>
        <dbReference type="ARBA" id="ARBA00025078"/>
    </source>
</evidence>
<evidence type="ECO:0000256" key="5">
    <source>
        <dbReference type="ARBA" id="ARBA00022475"/>
    </source>
</evidence>
<evidence type="ECO:0000313" key="15">
    <source>
        <dbReference type="EMBL" id="RVU34635.1"/>
    </source>
</evidence>
<feature type="transmembrane region" description="Helical" evidence="13">
    <location>
        <begin position="93"/>
        <end position="118"/>
    </location>
</feature>
<feature type="region of interest" description="Disordered" evidence="14">
    <location>
        <begin position="1"/>
        <end position="28"/>
    </location>
</feature>
<feature type="transmembrane region" description="Helical" evidence="13">
    <location>
        <begin position="147"/>
        <end position="167"/>
    </location>
</feature>
<organism evidence="15 16">
    <name type="scientific">Hwanghaeella grinnelliae</name>
    <dbReference type="NCBI Taxonomy" id="2500179"/>
    <lineage>
        <taxon>Bacteria</taxon>
        <taxon>Pseudomonadati</taxon>
        <taxon>Pseudomonadota</taxon>
        <taxon>Alphaproteobacteria</taxon>
        <taxon>Rhodospirillales</taxon>
        <taxon>Rhodospirillaceae</taxon>
        <taxon>Hwanghaeella</taxon>
    </lineage>
</organism>
<dbReference type="InterPro" id="IPR006136">
    <property type="entry name" value="FlhB"/>
</dbReference>
<dbReference type="PANTHER" id="PTHR30531:SF12">
    <property type="entry name" value="FLAGELLAR BIOSYNTHETIC PROTEIN FLHB"/>
    <property type="match status" value="1"/>
</dbReference>
<comment type="subcellular location">
    <subcellularLocation>
        <location evidence="1">Cell membrane</location>
        <topology evidence="1">Multi-pass membrane protein</topology>
    </subcellularLocation>
</comment>
<keyword evidence="5 13" id="KW-1003">Cell membrane</keyword>
<accession>A0A437QJF5</accession>
<keyword evidence="15" id="KW-0969">Cilium</keyword>
<keyword evidence="7 13" id="KW-1005">Bacterial flagellum biogenesis</keyword>
<keyword evidence="15" id="KW-0282">Flagellum</keyword>
<dbReference type="EMBL" id="SADE01000003">
    <property type="protein sequence ID" value="RVU34635.1"/>
    <property type="molecule type" value="Genomic_DNA"/>
</dbReference>
<reference evidence="16" key="1">
    <citation type="submission" date="2019-01" db="EMBL/GenBank/DDBJ databases">
        <title>Gri0909 isolated from a small marine red alga.</title>
        <authorList>
            <person name="Kim J."/>
            <person name="Jeong S.E."/>
            <person name="Jeon C.O."/>
        </authorList>
    </citation>
    <scope>NUCLEOTIDE SEQUENCE [LARGE SCALE GENOMIC DNA]</scope>
    <source>
        <strain evidence="16">Gri0909</strain>
    </source>
</reference>
<feature type="transmembrane region" description="Helical" evidence="13">
    <location>
        <begin position="187"/>
        <end position="212"/>
    </location>
</feature>
<evidence type="ECO:0000256" key="9">
    <source>
        <dbReference type="ARBA" id="ARBA00022989"/>
    </source>
</evidence>
<dbReference type="SUPFAM" id="SSF160544">
    <property type="entry name" value="EscU C-terminal domain-like"/>
    <property type="match status" value="1"/>
</dbReference>
<name>A0A437QJF5_9PROT</name>
<evidence type="ECO:0000256" key="6">
    <source>
        <dbReference type="ARBA" id="ARBA00022692"/>
    </source>
</evidence>
<keyword evidence="9 13" id="KW-1133">Transmembrane helix</keyword>
<evidence type="ECO:0000256" key="3">
    <source>
        <dbReference type="ARBA" id="ARBA00021622"/>
    </source>
</evidence>
<dbReference type="Gene3D" id="3.40.1690.10">
    <property type="entry name" value="secretion proteins EscU"/>
    <property type="match status" value="1"/>
</dbReference>
<comment type="similarity">
    <text evidence="2 13">Belongs to the type III secretion exporter family.</text>
</comment>
<evidence type="ECO:0000256" key="11">
    <source>
        <dbReference type="ARBA" id="ARBA00023225"/>
    </source>
</evidence>
<gene>
    <name evidence="13 15" type="primary">flhB</name>
    <name evidence="15" type="ORF">EOI86_17410</name>
</gene>
<dbReference type="PRINTS" id="PR00950">
    <property type="entry name" value="TYPE3IMSPROT"/>
</dbReference>
<evidence type="ECO:0000313" key="16">
    <source>
        <dbReference type="Proteomes" id="UP000287447"/>
    </source>
</evidence>
<dbReference type="Proteomes" id="UP000287447">
    <property type="component" value="Unassembled WGS sequence"/>
</dbReference>
<evidence type="ECO:0000256" key="4">
    <source>
        <dbReference type="ARBA" id="ARBA00022448"/>
    </source>
</evidence>
<dbReference type="AlphaFoldDB" id="A0A437QJF5"/>
<keyword evidence="16" id="KW-1185">Reference proteome</keyword>
<keyword evidence="6 13" id="KW-0812">Transmembrane</keyword>
<dbReference type="GO" id="GO:0009306">
    <property type="term" value="P:protein secretion"/>
    <property type="evidence" value="ECO:0007669"/>
    <property type="project" value="InterPro"/>
</dbReference>
<keyword evidence="8 13" id="KW-0653">Protein transport</keyword>
<evidence type="ECO:0000256" key="1">
    <source>
        <dbReference type="ARBA" id="ARBA00004651"/>
    </source>
</evidence>
<evidence type="ECO:0000256" key="2">
    <source>
        <dbReference type="ARBA" id="ARBA00010690"/>
    </source>
</evidence>
<dbReference type="Pfam" id="PF01312">
    <property type="entry name" value="Bac_export_2"/>
    <property type="match status" value="1"/>
</dbReference>
<sequence>MASNDDADSKTEEPTGKRLADARQKGQLPTSREVPTWIMLFGTAIMLALMAPFVASRLKEILVAFVARPHSFLYGPAELGASMTNMLLEVLGVMAWPLIMFAVLAASGYVLQNGWVIVTEPMKPKLSKINPITGAKKYFQAKTYVEFLKNFLKLAVVAAVGIVLVIPEFNRLDLLPSLTSEDHLQEILILILRILAGVLSILFAIMVFDIFFQRMQHRKQLRMTKQEIKEEFKNQEGDPQIKSRLRQIRMERARTRMMQAVPDADVVVTNPTHFACALSYNPDEMEAPVLVAKGQDLVAKRIRDLAEEHDIPIIENPPLARALHATCDLDQQIPEEHYKAVAEVISFVWRLKGKMSGAQK</sequence>
<keyword evidence="11 13" id="KW-1006">Bacterial flagellum protein export</keyword>
<feature type="compositionally biased region" description="Basic and acidic residues" evidence="14">
    <location>
        <begin position="7"/>
        <end position="24"/>
    </location>
</feature>
<dbReference type="FunFam" id="3.40.1690.10:FF:000001">
    <property type="entry name" value="Flagellar biosynthetic protein FlhB"/>
    <property type="match status" value="1"/>
</dbReference>
<dbReference type="NCBIfam" id="TIGR00328">
    <property type="entry name" value="flhB"/>
    <property type="match status" value="1"/>
</dbReference>
<dbReference type="InterPro" id="IPR006135">
    <property type="entry name" value="T3SS_substrate_exporter"/>
</dbReference>
<dbReference type="PANTHER" id="PTHR30531">
    <property type="entry name" value="FLAGELLAR BIOSYNTHETIC PROTEIN FLHB"/>
    <property type="match status" value="1"/>
</dbReference>
<protein>
    <recommendedName>
        <fullName evidence="3 13">Flagellar biosynthetic protein FlhB</fullName>
    </recommendedName>
</protein>
<dbReference type="OrthoDB" id="9807950at2"/>
<comment type="function">
    <text evidence="12 13">Required for formation of the rod structure in the basal body of the flagellar apparatus. Together with FliI and FliH, may constitute the export apparatus of flagellin.</text>
</comment>
<evidence type="ECO:0000256" key="8">
    <source>
        <dbReference type="ARBA" id="ARBA00022927"/>
    </source>
</evidence>
<comment type="caution">
    <text evidence="15">The sequence shown here is derived from an EMBL/GenBank/DDBJ whole genome shotgun (WGS) entry which is preliminary data.</text>
</comment>
<keyword evidence="10 13" id="KW-0472">Membrane</keyword>
<dbReference type="InterPro" id="IPR029025">
    <property type="entry name" value="T3SS_substrate_exporter_C"/>
</dbReference>
<keyword evidence="4 13" id="KW-0813">Transport</keyword>